<dbReference type="AlphaFoldDB" id="A0AAE0BQ35"/>
<keyword evidence="4" id="KW-1133">Transmembrane helix</keyword>
<sequence>MQQMAGRGERRLMLNGGNNCRDLSGNLLKKLNIRWWPRGLRHVVIDNNHIEDVIDKAICHHSGLQVFSARGNRLSGGIPPCSFANLTHFDCSDNHLAGTLPVALCRSPFLSWFSFNGNQLSGTIPGCLGQLQWLEWVYLEGNRLSGSLPPALCGASRLKHLAASGNMLGQQLPPCLLVHEQLVELDLRNNALEGMLPTSGVYSALRLLDLGENRLTGAVPETLSHAALNLTTLSLEFNQLSCQLPAELWDWPRSNRNATVSVLGGNYFSCPHAFPSAAWHSSQYALYKQDTHNFYYRCDFSERWVYLSLMTVGLIVGVVTSAKLWRQGASRPFHAMEAWEWTRVWRWGRRQDDQAMESSDAARVTRMAQLVLRGIFWCNCMVCFFSTTVMSTLYASARSRVQCQSWYERISMIGKDVHHNDRLFAILWLSVSAMAVALYAWSHWVGPSPASRRHADRAAAGKQLLDHLLQDSPEETASEPSASDEGPAPQAMCSVQEGGVASSIVWRYVLSGVLALVMMLPFDFGYIRLQMVLRRRGAIGWLEKLPQLQLLGRSVLICLRFLVTICARKLSLVITELIHTASRDPAMQAKTKVFVHTIVNSVTTVITPVATALLVDERCLGQYLYWKPGLEEHVIHDTVNPYCVLPQAGGVPAAENVTQRACCSAPGIDPSLHAVCEAWRPGNFTVAYKPHPFLLLDDCASAVVELYAPIMMQLLLTTAVILPALVIWLPSLLSRHRAPGSPLPTLDKHIPRYPCMKKTPVTCWSVGLFARGNPLCK</sequence>
<dbReference type="PANTHER" id="PTHR48053:SF164">
    <property type="entry name" value="LEUCINE-RICH REPEAT-CONTAINING N-TERMINAL PLANT-TYPE DOMAIN-CONTAINING PROTEIN"/>
    <property type="match status" value="1"/>
</dbReference>
<dbReference type="GO" id="GO:0005930">
    <property type="term" value="C:axoneme"/>
    <property type="evidence" value="ECO:0007669"/>
    <property type="project" value="UniProtKB-SubCell"/>
</dbReference>
<dbReference type="GO" id="GO:0016020">
    <property type="term" value="C:membrane"/>
    <property type="evidence" value="ECO:0007669"/>
    <property type="project" value="UniProtKB-SubCell"/>
</dbReference>
<organism evidence="5 6">
    <name type="scientific">Cymbomonas tetramitiformis</name>
    <dbReference type="NCBI Taxonomy" id="36881"/>
    <lineage>
        <taxon>Eukaryota</taxon>
        <taxon>Viridiplantae</taxon>
        <taxon>Chlorophyta</taxon>
        <taxon>Pyramimonadophyceae</taxon>
        <taxon>Pyramimonadales</taxon>
        <taxon>Pyramimonadaceae</taxon>
        <taxon>Cymbomonas</taxon>
    </lineage>
</organism>
<comment type="caution">
    <text evidence="5">The sequence shown here is derived from an EMBL/GenBank/DDBJ whole genome shotgun (WGS) entry which is preliminary data.</text>
</comment>
<dbReference type="Pfam" id="PF00560">
    <property type="entry name" value="LRR_1"/>
    <property type="match status" value="2"/>
</dbReference>
<dbReference type="SUPFAM" id="SSF52058">
    <property type="entry name" value="L domain-like"/>
    <property type="match status" value="1"/>
</dbReference>
<dbReference type="Proteomes" id="UP001190700">
    <property type="component" value="Unassembled WGS sequence"/>
</dbReference>
<gene>
    <name evidence="5" type="ORF">CYMTET_50129</name>
</gene>
<comment type="subcellular location">
    <subcellularLocation>
        <location evidence="2">Cytoplasm</location>
        <location evidence="2">Cytoskeleton</location>
        <location evidence="2">Cilium axoneme</location>
    </subcellularLocation>
    <subcellularLocation>
        <location evidence="1">Membrane</location>
        <topology evidence="1">Single-pass membrane protein</topology>
    </subcellularLocation>
</comment>
<evidence type="ECO:0000256" key="3">
    <source>
        <dbReference type="ARBA" id="ARBA00022729"/>
    </source>
</evidence>
<feature type="transmembrane region" description="Helical" evidence="4">
    <location>
        <begin position="710"/>
        <end position="729"/>
    </location>
</feature>
<proteinExistence type="predicted"/>
<feature type="transmembrane region" description="Helical" evidence="4">
    <location>
        <begin position="423"/>
        <end position="441"/>
    </location>
</feature>
<feature type="transmembrane region" description="Helical" evidence="4">
    <location>
        <begin position="304"/>
        <end position="325"/>
    </location>
</feature>
<evidence type="ECO:0000256" key="1">
    <source>
        <dbReference type="ARBA" id="ARBA00004167"/>
    </source>
</evidence>
<dbReference type="Gene3D" id="3.80.10.10">
    <property type="entry name" value="Ribonuclease Inhibitor"/>
    <property type="match status" value="1"/>
</dbReference>
<evidence type="ECO:0000256" key="2">
    <source>
        <dbReference type="ARBA" id="ARBA00004430"/>
    </source>
</evidence>
<keyword evidence="4" id="KW-0812">Transmembrane</keyword>
<feature type="transmembrane region" description="Helical" evidence="4">
    <location>
        <begin position="593"/>
        <end position="615"/>
    </location>
</feature>
<keyword evidence="4" id="KW-0472">Membrane</keyword>
<name>A0AAE0BQ35_9CHLO</name>
<reference evidence="5 6" key="1">
    <citation type="journal article" date="2015" name="Genome Biol. Evol.">
        <title>Comparative Genomics of a Bacterivorous Green Alga Reveals Evolutionary Causalities and Consequences of Phago-Mixotrophic Mode of Nutrition.</title>
        <authorList>
            <person name="Burns J.A."/>
            <person name="Paasch A."/>
            <person name="Narechania A."/>
            <person name="Kim E."/>
        </authorList>
    </citation>
    <scope>NUCLEOTIDE SEQUENCE [LARGE SCALE GENOMIC DNA]</scope>
    <source>
        <strain evidence="5 6">PLY_AMNH</strain>
    </source>
</reference>
<accession>A0AAE0BQ35</accession>
<dbReference type="InterPro" id="IPR051716">
    <property type="entry name" value="Plant_RL_S/T_kinase"/>
</dbReference>
<evidence type="ECO:0000313" key="5">
    <source>
        <dbReference type="EMBL" id="KAK3239985.1"/>
    </source>
</evidence>
<evidence type="ECO:0000313" key="6">
    <source>
        <dbReference type="Proteomes" id="UP001190700"/>
    </source>
</evidence>
<keyword evidence="3" id="KW-0732">Signal</keyword>
<dbReference type="InterPro" id="IPR001611">
    <property type="entry name" value="Leu-rich_rpt"/>
</dbReference>
<protein>
    <submittedName>
        <fullName evidence="5">Uncharacterized protein</fullName>
    </submittedName>
</protein>
<feature type="transmembrane region" description="Helical" evidence="4">
    <location>
        <begin position="505"/>
        <end position="526"/>
    </location>
</feature>
<dbReference type="EMBL" id="LGRX02033768">
    <property type="protein sequence ID" value="KAK3239985.1"/>
    <property type="molecule type" value="Genomic_DNA"/>
</dbReference>
<dbReference type="PANTHER" id="PTHR48053">
    <property type="entry name" value="LEUCINE RICH REPEAT FAMILY PROTEIN, EXPRESSED"/>
    <property type="match status" value="1"/>
</dbReference>
<keyword evidence="6" id="KW-1185">Reference proteome</keyword>
<feature type="transmembrane region" description="Helical" evidence="4">
    <location>
        <begin position="374"/>
        <end position="395"/>
    </location>
</feature>
<dbReference type="InterPro" id="IPR032675">
    <property type="entry name" value="LRR_dom_sf"/>
</dbReference>
<evidence type="ECO:0000256" key="4">
    <source>
        <dbReference type="SAM" id="Phobius"/>
    </source>
</evidence>